<dbReference type="InterPro" id="IPR035905">
    <property type="entry name" value="Barstar-like_sf"/>
</dbReference>
<dbReference type="Proteomes" id="UP000260812">
    <property type="component" value="Unassembled WGS sequence"/>
</dbReference>
<dbReference type="GeneID" id="97987775"/>
<dbReference type="Pfam" id="PF01337">
    <property type="entry name" value="Barstar"/>
    <property type="match status" value="1"/>
</dbReference>
<dbReference type="GO" id="GO:0016747">
    <property type="term" value="F:acyltransferase activity, transferring groups other than amino-acyl groups"/>
    <property type="evidence" value="ECO:0007669"/>
    <property type="project" value="TreeGrafter"/>
</dbReference>
<evidence type="ECO:0000313" key="4">
    <source>
        <dbReference type="Proteomes" id="UP000260812"/>
    </source>
</evidence>
<name>A0A3E3I3T6_9FIRM</name>
<dbReference type="RefSeq" id="WP_021635315.1">
    <property type="nucleotide sequence ID" value="NZ_CANNOQ010000133.1"/>
</dbReference>
<keyword evidence="4" id="KW-1185">Reference proteome</keyword>
<dbReference type="Gene3D" id="3.30.370.10">
    <property type="entry name" value="Barstar-like"/>
    <property type="match status" value="1"/>
</dbReference>
<dbReference type="PANTHER" id="PTHR48098:SF1">
    <property type="entry name" value="DIACYLGLYCEROL ACYLTRANSFERASE_MYCOLYLTRANSFERASE AG85A"/>
    <property type="match status" value="1"/>
</dbReference>
<evidence type="ECO:0000313" key="3">
    <source>
        <dbReference type="EMBL" id="RGE59731.1"/>
    </source>
</evidence>
<dbReference type="SUPFAM" id="SSF52038">
    <property type="entry name" value="Barstar-related"/>
    <property type="match status" value="1"/>
</dbReference>
<dbReference type="EMBL" id="QVLV01000008">
    <property type="protein sequence ID" value="RGE59731.1"/>
    <property type="molecule type" value="Genomic_DNA"/>
</dbReference>
<dbReference type="InterPro" id="IPR000801">
    <property type="entry name" value="Esterase-like"/>
</dbReference>
<comment type="similarity">
    <text evidence="1">Belongs to the barstar family.</text>
</comment>
<dbReference type="SUPFAM" id="SSF53474">
    <property type="entry name" value="alpha/beta-Hydrolases"/>
    <property type="match status" value="1"/>
</dbReference>
<comment type="caution">
    <text evidence="3">The sequence shown here is derived from an EMBL/GenBank/DDBJ whole genome shotgun (WGS) entry which is preliminary data.</text>
</comment>
<feature type="domain" description="Barstar (barnase inhibitor)" evidence="2">
    <location>
        <begin position="19"/>
        <end position="98"/>
    </location>
</feature>
<evidence type="ECO:0000259" key="2">
    <source>
        <dbReference type="Pfam" id="PF01337"/>
    </source>
</evidence>
<proteinExistence type="inferred from homology"/>
<dbReference type="Gene3D" id="3.40.50.1820">
    <property type="entry name" value="alpha/beta hydrolase"/>
    <property type="match status" value="1"/>
</dbReference>
<accession>A0A3E3I3T6</accession>
<dbReference type="PANTHER" id="PTHR48098">
    <property type="entry name" value="ENTEROCHELIN ESTERASE-RELATED"/>
    <property type="match status" value="1"/>
</dbReference>
<protein>
    <recommendedName>
        <fullName evidence="2">Barstar (barnase inhibitor) domain-containing protein</fullName>
    </recommendedName>
</protein>
<dbReference type="InterPro" id="IPR029058">
    <property type="entry name" value="AB_hydrolase_fold"/>
</dbReference>
<dbReference type="InterPro" id="IPR050583">
    <property type="entry name" value="Mycobacterial_A85_antigen"/>
</dbReference>
<reference evidence="3" key="1">
    <citation type="submission" date="2018-08" db="EMBL/GenBank/DDBJ databases">
        <title>A genome reference for cultivated species of the human gut microbiota.</title>
        <authorList>
            <person name="Zou Y."/>
            <person name="Xue W."/>
            <person name="Luo G."/>
        </authorList>
    </citation>
    <scope>NUCLEOTIDE SEQUENCE [LARGE SCALE GENOMIC DNA]</scope>
    <source>
        <strain evidence="3">TF05-5AC</strain>
    </source>
</reference>
<dbReference type="Pfam" id="PF00756">
    <property type="entry name" value="Esterase"/>
    <property type="match status" value="1"/>
</dbReference>
<gene>
    <name evidence="3" type="ORF">DXC51_13055</name>
</gene>
<dbReference type="InterPro" id="IPR000468">
    <property type="entry name" value="Barstar"/>
</dbReference>
<organism evidence="3 4">
    <name type="scientific">Eisenbergiella massiliensis</name>
    <dbReference type="NCBI Taxonomy" id="1720294"/>
    <lineage>
        <taxon>Bacteria</taxon>
        <taxon>Bacillati</taxon>
        <taxon>Bacillota</taxon>
        <taxon>Clostridia</taxon>
        <taxon>Lachnospirales</taxon>
        <taxon>Lachnospiraceae</taxon>
        <taxon>Eisenbergiella</taxon>
    </lineage>
</organism>
<dbReference type="AlphaFoldDB" id="A0A3E3I3T6"/>
<sequence>MKDKEDTNENMRDREKGMINLNFAGIRSREELYRYLQEKLNLPESRGENLDNIYAVLTEASGKIHIIVEGLSKSRRRLGSYLDGVLKTLRAAEAVTEDLTIEVRGQIDADKEWLDNPTVVEQSCAYSRPVMTAPDGKPVPHNSREGLLYRAEGMPYVRLRFPNAMNVQLQIGDIMYPFLETEKDVWTVDLPLEPGFYYVHLYVDNCLAISPFLSIGYGFSRPVNYIEVGPVPEFLQMHDVPHGDIRHEYYPSAVTGRTESCICYVPPGYEEGTLEYPVLYLQHGFGENERGWIWQGKVNHIMDNLLAEGKAVPMLIVMANGMVMEEDGDGEAVLRHSLFPEELVQDIIPFIEKKYRVKKDRDHRAMAGLSMGSMQTSMTVCRYSQLFGWEGLFSGFMHNFIGEDPDNSYLEIMKEKEFQEKQHLFFRAMGRQDEFWDFFTEDDAFCEENGIPCVRREYRGGHDWNVWRQCIYDFLPQLFREDAEK</sequence>
<evidence type="ECO:0000256" key="1">
    <source>
        <dbReference type="ARBA" id="ARBA00006845"/>
    </source>
</evidence>